<dbReference type="OrthoDB" id="3853470at2"/>
<keyword evidence="1" id="KW-0732">Signal</keyword>
<dbReference type="Proteomes" id="UP000179642">
    <property type="component" value="Unassembled WGS sequence"/>
</dbReference>
<dbReference type="AlphaFoldDB" id="A0A1S2PS05"/>
<feature type="chain" id="PRO_5010342349" description="Secreted protein" evidence="1">
    <location>
        <begin position="27"/>
        <end position="138"/>
    </location>
</feature>
<dbReference type="RefSeq" id="WP_071384521.1">
    <property type="nucleotide sequence ID" value="NZ_MLYO01000061.1"/>
</dbReference>
<dbReference type="EMBL" id="MLYO01000061">
    <property type="protein sequence ID" value="OIJ96597.1"/>
    <property type="molecule type" value="Genomic_DNA"/>
</dbReference>
<accession>A0A1S2PS05</accession>
<keyword evidence="3" id="KW-1185">Reference proteome</keyword>
<evidence type="ECO:0000313" key="2">
    <source>
        <dbReference type="EMBL" id="OIJ96597.1"/>
    </source>
</evidence>
<reference evidence="2 3" key="1">
    <citation type="submission" date="2016-10" db="EMBL/GenBank/DDBJ databases">
        <title>Genome sequence of Streptomyces sp. MUSC 1.</title>
        <authorList>
            <person name="Lee L.-H."/>
            <person name="Ser H.-L."/>
            <person name="Law J.W.-F."/>
        </authorList>
    </citation>
    <scope>NUCLEOTIDE SEQUENCE [LARGE SCALE GENOMIC DNA]</scope>
    <source>
        <strain evidence="2 3">MUSC 1</strain>
    </source>
</reference>
<proteinExistence type="predicted"/>
<gene>
    <name evidence="2" type="ORF">BIV23_32185</name>
</gene>
<sequence length="138" mass="14445">MGLGVIAAAFAATAAAVLPTAGTAQAVVRYVGEVERQYDSCRGQAIAHREWAGTWQQSHSGTTSVAVYLQASNLTHSTVPNGRDTQKDVTARGDIHATSPDQWAAHAVVSYGLYCGTFGTMHDYSNGGTVSGPHPTHC</sequence>
<evidence type="ECO:0000313" key="3">
    <source>
        <dbReference type="Proteomes" id="UP000179642"/>
    </source>
</evidence>
<feature type="signal peptide" evidence="1">
    <location>
        <begin position="1"/>
        <end position="26"/>
    </location>
</feature>
<evidence type="ECO:0008006" key="4">
    <source>
        <dbReference type="Google" id="ProtNLM"/>
    </source>
</evidence>
<organism evidence="2 3">
    <name type="scientific">Streptomyces monashensis</name>
    <dbReference type="NCBI Taxonomy" id="1678012"/>
    <lineage>
        <taxon>Bacteria</taxon>
        <taxon>Bacillati</taxon>
        <taxon>Actinomycetota</taxon>
        <taxon>Actinomycetes</taxon>
        <taxon>Kitasatosporales</taxon>
        <taxon>Streptomycetaceae</taxon>
        <taxon>Streptomyces</taxon>
    </lineage>
</organism>
<evidence type="ECO:0000256" key="1">
    <source>
        <dbReference type="SAM" id="SignalP"/>
    </source>
</evidence>
<name>A0A1S2PS05_9ACTN</name>
<comment type="caution">
    <text evidence="2">The sequence shown here is derived from an EMBL/GenBank/DDBJ whole genome shotgun (WGS) entry which is preliminary data.</text>
</comment>
<protein>
    <recommendedName>
        <fullName evidence="4">Secreted protein</fullName>
    </recommendedName>
</protein>